<sequence length="270" mass="29422">MTPKTLTCHVESVEDLTPDVFRVHLAGRREAIAHAPGQYLELKLDEETWVPFSIANAHADDGIIELHVQHWPERSNSARLREILVHAAQLTVRLPNGGCVLDTHSRRPLTLIAAGTGFAQMKAIVEAALANDHPGPIRLWWAVKSPRDLYLESLALHWAAQHAHIEVHTVAEESTTVTSTPPGVTRHVGRIDAVLAETLGDVAGDDVYLSGSPGMVYACIDTLVPLGLDPERVFSDVFAYAPRVPLIPLPDDAPESAPLSPGERRLEDDA</sequence>
<dbReference type="PANTHER" id="PTHR47354">
    <property type="entry name" value="NADH OXIDOREDUCTASE HCR"/>
    <property type="match status" value="1"/>
</dbReference>
<proteinExistence type="inferred from homology"/>
<gene>
    <name evidence="6" type="ORF">C8E00_102533</name>
</gene>
<dbReference type="PRINTS" id="PR00410">
    <property type="entry name" value="PHEHYDRXLASE"/>
</dbReference>
<dbReference type="OrthoDB" id="9806195at2"/>
<dbReference type="Gene3D" id="2.40.30.10">
    <property type="entry name" value="Translation factors"/>
    <property type="match status" value="1"/>
</dbReference>
<dbReference type="InterPro" id="IPR050415">
    <property type="entry name" value="MRET"/>
</dbReference>
<dbReference type="SUPFAM" id="SSF52343">
    <property type="entry name" value="Ferredoxin reductase-like, C-terminal NADP-linked domain"/>
    <property type="match status" value="1"/>
</dbReference>
<protein>
    <submittedName>
        <fullName evidence="6">CDP-4-dehydro-6-deoxyglucose reductase</fullName>
    </submittedName>
</protein>
<dbReference type="InterPro" id="IPR017927">
    <property type="entry name" value="FAD-bd_FR_type"/>
</dbReference>
<evidence type="ECO:0000256" key="2">
    <source>
        <dbReference type="ARBA" id="ARBA00023223"/>
    </source>
</evidence>
<dbReference type="PROSITE" id="PS51384">
    <property type="entry name" value="FAD_FR"/>
    <property type="match status" value="1"/>
</dbReference>
<dbReference type="PANTHER" id="PTHR47354:SF7">
    <property type="entry name" value="NAD(P)H-FLAVIN REDUCTASE"/>
    <property type="match status" value="1"/>
</dbReference>
<comment type="similarity">
    <text evidence="3">Belongs to the Fre/LuxG FAD/NAD(P) flavoprotein oxidoreductase family.</text>
</comment>
<evidence type="ECO:0000313" key="6">
    <source>
        <dbReference type="EMBL" id="TDU24030.1"/>
    </source>
</evidence>
<evidence type="ECO:0000256" key="4">
    <source>
        <dbReference type="SAM" id="MobiDB-lite"/>
    </source>
</evidence>
<dbReference type="SUPFAM" id="SSF63380">
    <property type="entry name" value="Riboflavin synthase domain-like"/>
    <property type="match status" value="1"/>
</dbReference>
<dbReference type="EMBL" id="SOBR01000002">
    <property type="protein sequence ID" value="TDU24030.1"/>
    <property type="molecule type" value="Genomic_DNA"/>
</dbReference>
<dbReference type="Proteomes" id="UP000295380">
    <property type="component" value="Unassembled WGS sequence"/>
</dbReference>
<dbReference type="CDD" id="cd06189">
    <property type="entry name" value="flavin_oxioreductase"/>
    <property type="match status" value="1"/>
</dbReference>
<feature type="region of interest" description="Disordered" evidence="4">
    <location>
        <begin position="250"/>
        <end position="270"/>
    </location>
</feature>
<evidence type="ECO:0000313" key="7">
    <source>
        <dbReference type="Proteomes" id="UP000295380"/>
    </source>
</evidence>
<dbReference type="InterPro" id="IPR017938">
    <property type="entry name" value="Riboflavin_synthase-like_b-brl"/>
</dbReference>
<keyword evidence="1" id="KW-0560">Oxidoreductase</keyword>
<evidence type="ECO:0000259" key="5">
    <source>
        <dbReference type="PROSITE" id="PS51384"/>
    </source>
</evidence>
<comment type="caution">
    <text evidence="6">The sequence shown here is derived from an EMBL/GenBank/DDBJ whole genome shotgun (WGS) entry which is preliminary data.</text>
</comment>
<feature type="domain" description="FAD-binding FR-type" evidence="5">
    <location>
        <begin position="3"/>
        <end position="102"/>
    </location>
</feature>
<evidence type="ECO:0000256" key="3">
    <source>
        <dbReference type="ARBA" id="ARBA00038177"/>
    </source>
</evidence>
<dbReference type="GO" id="GO:0016491">
    <property type="term" value="F:oxidoreductase activity"/>
    <property type="evidence" value="ECO:0007669"/>
    <property type="project" value="UniProtKB-KW"/>
</dbReference>
<dbReference type="InterPro" id="IPR039261">
    <property type="entry name" value="FNR_nucleotide-bd"/>
</dbReference>
<dbReference type="InterPro" id="IPR008333">
    <property type="entry name" value="Cbr1-like_FAD-bd_dom"/>
</dbReference>
<dbReference type="InterPro" id="IPR001433">
    <property type="entry name" value="OxRdtase_FAD/NAD-bd"/>
</dbReference>
<dbReference type="AlphaFoldDB" id="A0A4R7NU73"/>
<accession>A0A4R7NU73</accession>
<evidence type="ECO:0000256" key="1">
    <source>
        <dbReference type="ARBA" id="ARBA00023002"/>
    </source>
</evidence>
<keyword evidence="2" id="KW-0455">Luminescence</keyword>
<organism evidence="6 7">
    <name type="scientific">Chromohalobacter marismortui</name>
    <dbReference type="NCBI Taxonomy" id="42055"/>
    <lineage>
        <taxon>Bacteria</taxon>
        <taxon>Pseudomonadati</taxon>
        <taxon>Pseudomonadota</taxon>
        <taxon>Gammaproteobacteria</taxon>
        <taxon>Oceanospirillales</taxon>
        <taxon>Halomonadaceae</taxon>
        <taxon>Chromohalobacter</taxon>
    </lineage>
</organism>
<keyword evidence="7" id="KW-1185">Reference proteome</keyword>
<dbReference type="Pfam" id="PF00970">
    <property type="entry name" value="FAD_binding_6"/>
    <property type="match status" value="1"/>
</dbReference>
<dbReference type="Gene3D" id="3.40.50.80">
    <property type="entry name" value="Nucleotide-binding domain of ferredoxin-NADP reductase (FNR) module"/>
    <property type="match status" value="1"/>
</dbReference>
<name>A0A4R7NU73_9GAMM</name>
<dbReference type="Pfam" id="PF00175">
    <property type="entry name" value="NAD_binding_1"/>
    <property type="match status" value="1"/>
</dbReference>
<dbReference type="GO" id="GO:0008218">
    <property type="term" value="P:bioluminescence"/>
    <property type="evidence" value="ECO:0007669"/>
    <property type="project" value="UniProtKB-KW"/>
</dbReference>
<reference evidence="6 7" key="1">
    <citation type="submission" date="2019-03" db="EMBL/GenBank/DDBJ databases">
        <title>Genomic Encyclopedia of Type Strains, Phase IV (KMG-IV): sequencing the most valuable type-strain genomes for metagenomic binning, comparative biology and taxonomic classification.</title>
        <authorList>
            <person name="Goeker M."/>
        </authorList>
    </citation>
    <scope>NUCLEOTIDE SEQUENCE [LARGE SCALE GENOMIC DNA]</scope>
    <source>
        <strain evidence="6 7">DSM 6770</strain>
    </source>
</reference>
<dbReference type="RefSeq" id="WP_133695675.1">
    <property type="nucleotide sequence ID" value="NZ_SOBR01000002.1"/>
</dbReference>